<dbReference type="InterPro" id="IPR026521">
    <property type="entry name" value="THAP2"/>
</dbReference>
<evidence type="ECO:0000313" key="9">
    <source>
        <dbReference type="Proteomes" id="UP000504632"/>
    </source>
</evidence>
<organism evidence="9 10">
    <name type="scientific">Chanos chanos</name>
    <name type="common">Milkfish</name>
    <name type="synonym">Mugil chanos</name>
    <dbReference type="NCBI Taxonomy" id="29144"/>
    <lineage>
        <taxon>Eukaryota</taxon>
        <taxon>Metazoa</taxon>
        <taxon>Chordata</taxon>
        <taxon>Craniata</taxon>
        <taxon>Vertebrata</taxon>
        <taxon>Euteleostomi</taxon>
        <taxon>Actinopterygii</taxon>
        <taxon>Neopterygii</taxon>
        <taxon>Teleostei</taxon>
        <taxon>Ostariophysi</taxon>
        <taxon>Gonorynchiformes</taxon>
        <taxon>Chanidae</taxon>
        <taxon>Chanos</taxon>
    </lineage>
</organism>
<dbReference type="PANTHER" id="PTHR47696">
    <property type="entry name" value="THAP DOMAIN-CONTAINING PROTEIN 2"/>
    <property type="match status" value="1"/>
</dbReference>
<dbReference type="PROSITE" id="PS50950">
    <property type="entry name" value="ZF_THAP"/>
    <property type="match status" value="1"/>
</dbReference>
<dbReference type="GO" id="GO:0008270">
    <property type="term" value="F:zinc ion binding"/>
    <property type="evidence" value="ECO:0007669"/>
    <property type="project" value="UniProtKB-KW"/>
</dbReference>
<evidence type="ECO:0000259" key="8">
    <source>
        <dbReference type="PROSITE" id="PS50950"/>
    </source>
</evidence>
<evidence type="ECO:0000256" key="3">
    <source>
        <dbReference type="ARBA" id="ARBA00022833"/>
    </source>
</evidence>
<dbReference type="FunCoup" id="A0A6J2VN86">
    <property type="interactions" value="42"/>
</dbReference>
<dbReference type="OrthoDB" id="7312725at2759"/>
<reference evidence="10" key="1">
    <citation type="submission" date="2025-08" db="UniProtKB">
        <authorList>
            <consortium name="RefSeq"/>
        </authorList>
    </citation>
    <scope>IDENTIFICATION</scope>
</reference>
<gene>
    <name evidence="10" type="primary">LOC115814073</name>
</gene>
<feature type="coiled-coil region" evidence="6">
    <location>
        <begin position="136"/>
        <end position="181"/>
    </location>
</feature>
<dbReference type="InterPro" id="IPR038441">
    <property type="entry name" value="THAP_Znf_sf"/>
</dbReference>
<dbReference type="PANTHER" id="PTHR47696:SF2">
    <property type="entry name" value="PROVISIONAL ORTHOLOG OF THAP DOMAIN CONTAINING 1"/>
    <property type="match status" value="1"/>
</dbReference>
<keyword evidence="4 5" id="KW-0238">DNA-binding</keyword>
<dbReference type="Pfam" id="PF05485">
    <property type="entry name" value="THAP"/>
    <property type="match status" value="1"/>
</dbReference>
<feature type="region of interest" description="Disordered" evidence="7">
    <location>
        <begin position="93"/>
        <end position="131"/>
    </location>
</feature>
<keyword evidence="1" id="KW-0479">Metal-binding</keyword>
<dbReference type="InterPro" id="IPR006612">
    <property type="entry name" value="THAP_Znf"/>
</dbReference>
<keyword evidence="2 5" id="KW-0863">Zinc-finger</keyword>
<dbReference type="Proteomes" id="UP000504632">
    <property type="component" value="Chromosome 1"/>
</dbReference>
<evidence type="ECO:0000313" key="10">
    <source>
        <dbReference type="RefSeq" id="XP_030632656.1"/>
    </source>
</evidence>
<dbReference type="Gene3D" id="6.20.210.20">
    <property type="entry name" value="THAP domain"/>
    <property type="match status" value="1"/>
</dbReference>
<dbReference type="GO" id="GO:0003677">
    <property type="term" value="F:DNA binding"/>
    <property type="evidence" value="ECO:0007669"/>
    <property type="project" value="UniProtKB-UniRule"/>
</dbReference>
<sequence length="203" mass="23450">MPQACAAFGCTNRRNIQNRLRGITFHKFPKDPGLRKAWAVAVRRKDFAPNDTTVLCSCHFKADDFDRTGQIVRLREYVIPSVFASFPHHLNKVPNKARSTRTSTQASEASDDPVPVSESPEPRNPSAPDHHYALDTDEVKYKIAETRARVEELQRQLRNARDRERRQKRTVKSLLDKLKEKNMISEELQLKLDHYSGRFSSFM</sequence>
<dbReference type="SMART" id="SM00980">
    <property type="entry name" value="THAP"/>
    <property type="match status" value="1"/>
</dbReference>
<dbReference type="InParanoid" id="A0A6J2VN86"/>
<keyword evidence="9" id="KW-1185">Reference proteome</keyword>
<dbReference type="SMART" id="SM00692">
    <property type="entry name" value="DM3"/>
    <property type="match status" value="1"/>
</dbReference>
<dbReference type="RefSeq" id="XP_030632656.1">
    <property type="nucleotide sequence ID" value="XM_030776796.1"/>
</dbReference>
<evidence type="ECO:0000256" key="7">
    <source>
        <dbReference type="SAM" id="MobiDB-lite"/>
    </source>
</evidence>
<proteinExistence type="predicted"/>
<keyword evidence="6" id="KW-0175">Coiled coil</keyword>
<feature type="domain" description="THAP-type" evidence="8">
    <location>
        <begin position="1"/>
        <end position="83"/>
    </location>
</feature>
<evidence type="ECO:0000256" key="4">
    <source>
        <dbReference type="ARBA" id="ARBA00023125"/>
    </source>
</evidence>
<protein>
    <submittedName>
        <fullName evidence="10">THAP domain-containing protein 6-like isoform X1</fullName>
    </submittedName>
</protein>
<dbReference type="GeneID" id="115814073"/>
<keyword evidence="3" id="KW-0862">Zinc</keyword>
<dbReference type="SUPFAM" id="SSF57716">
    <property type="entry name" value="Glucocorticoid receptor-like (DNA-binding domain)"/>
    <property type="match status" value="1"/>
</dbReference>
<dbReference type="AlphaFoldDB" id="A0A6J2VN86"/>
<name>A0A6J2VN86_CHACN</name>
<accession>A0A6J2VN86</accession>
<evidence type="ECO:0000256" key="2">
    <source>
        <dbReference type="ARBA" id="ARBA00022771"/>
    </source>
</evidence>
<evidence type="ECO:0000256" key="6">
    <source>
        <dbReference type="SAM" id="Coils"/>
    </source>
</evidence>
<evidence type="ECO:0000256" key="5">
    <source>
        <dbReference type="PROSITE-ProRule" id="PRU00309"/>
    </source>
</evidence>
<evidence type="ECO:0000256" key="1">
    <source>
        <dbReference type="ARBA" id="ARBA00022723"/>
    </source>
</evidence>